<evidence type="ECO:0000313" key="3">
    <source>
        <dbReference type="EMBL" id="KAK4878218.1"/>
    </source>
</evidence>
<evidence type="ECO:0000259" key="2">
    <source>
        <dbReference type="Pfam" id="PF16064"/>
    </source>
</evidence>
<dbReference type="Proteomes" id="UP001353858">
    <property type="component" value="Unassembled WGS sequence"/>
</dbReference>
<feature type="compositionally biased region" description="Polar residues" evidence="1">
    <location>
        <begin position="143"/>
        <end position="163"/>
    </location>
</feature>
<dbReference type="AlphaFoldDB" id="A0AAN7SNE8"/>
<dbReference type="PANTHER" id="PTHR34153:SF2">
    <property type="entry name" value="SI:CH211-262H13.3-RELATED"/>
    <property type="match status" value="1"/>
</dbReference>
<gene>
    <name evidence="3" type="ORF">RN001_010724</name>
</gene>
<evidence type="ECO:0000313" key="4">
    <source>
        <dbReference type="Proteomes" id="UP001353858"/>
    </source>
</evidence>
<reference evidence="4" key="1">
    <citation type="submission" date="2023-01" db="EMBL/GenBank/DDBJ databases">
        <title>Key to firefly adult light organ development and bioluminescence: homeobox transcription factors regulate luciferase expression and transportation to peroxisome.</title>
        <authorList>
            <person name="Fu X."/>
        </authorList>
    </citation>
    <scope>NUCLEOTIDE SEQUENCE [LARGE SCALE GENOMIC DNA]</scope>
</reference>
<organism evidence="3 4">
    <name type="scientific">Aquatica leii</name>
    <dbReference type="NCBI Taxonomy" id="1421715"/>
    <lineage>
        <taxon>Eukaryota</taxon>
        <taxon>Metazoa</taxon>
        <taxon>Ecdysozoa</taxon>
        <taxon>Arthropoda</taxon>
        <taxon>Hexapoda</taxon>
        <taxon>Insecta</taxon>
        <taxon>Pterygota</taxon>
        <taxon>Neoptera</taxon>
        <taxon>Endopterygota</taxon>
        <taxon>Coleoptera</taxon>
        <taxon>Polyphaga</taxon>
        <taxon>Elateriformia</taxon>
        <taxon>Elateroidea</taxon>
        <taxon>Lampyridae</taxon>
        <taxon>Luciolinae</taxon>
        <taxon>Aquatica</taxon>
    </lineage>
</organism>
<dbReference type="InterPro" id="IPR032071">
    <property type="entry name" value="DUF4806"/>
</dbReference>
<evidence type="ECO:0000256" key="1">
    <source>
        <dbReference type="SAM" id="MobiDB-lite"/>
    </source>
</evidence>
<feature type="region of interest" description="Disordered" evidence="1">
    <location>
        <begin position="126"/>
        <end position="163"/>
    </location>
</feature>
<protein>
    <recommendedName>
        <fullName evidence="2">DUF4806 domain-containing protein</fullName>
    </recommendedName>
</protein>
<accession>A0AAN7SNE8</accession>
<feature type="domain" description="DUF4806" evidence="2">
    <location>
        <begin position="219"/>
        <end position="300"/>
    </location>
</feature>
<dbReference type="EMBL" id="JARPUR010000004">
    <property type="protein sequence ID" value="KAK4878218.1"/>
    <property type="molecule type" value="Genomic_DNA"/>
</dbReference>
<sequence>MHHFILNCECVTNKFLYCVATLIRLKIALPGFTFAATILHKMSQTWDIVFWHEESSCDFVPSIWAVDEKKTIYLFPTNVPRSMLLNLIKRCEDPSVSKCRFKEHPATYKKTVNTLQEAEKLIEKAMDTDNFDNNDSEADTDTRSGSSILSEVQSNTRNESSASIPISADSVLEKESIILKELKSVKYEMRAIKQLMSALETKIDLITKKDVNSNVLTSNNFMLPIGDEDGLFRLEQMIRSEDNKKDLIRVLSLVGGESVRQNINNIIKKVLTKDIALKYSLRGKQKKKSFTDLVVYQAILDAVRVSFPNVTDVDINKFIGFALASAGDRSGGRKEREIKS</sequence>
<name>A0AAN7SNE8_9COLE</name>
<keyword evidence="4" id="KW-1185">Reference proteome</keyword>
<dbReference type="PANTHER" id="PTHR34153">
    <property type="entry name" value="SI:CH211-262H13.3-RELATED-RELATED"/>
    <property type="match status" value="1"/>
</dbReference>
<proteinExistence type="predicted"/>
<dbReference type="Pfam" id="PF16064">
    <property type="entry name" value="DUF4806"/>
    <property type="match status" value="1"/>
</dbReference>
<feature type="compositionally biased region" description="Acidic residues" evidence="1">
    <location>
        <begin position="129"/>
        <end position="139"/>
    </location>
</feature>
<comment type="caution">
    <text evidence="3">The sequence shown here is derived from an EMBL/GenBank/DDBJ whole genome shotgun (WGS) entry which is preliminary data.</text>
</comment>